<sequence length="654" mass="74683">MLTDTTRSKYAKAAQLPWNAVRWTAGFWADCEKMCAQGMVPQLKHMFDSKDISHVVENFKICAGEAEGDFDGTVFGDGDFYKWMESAIYTAARNKDESLQKEIDSYIELIGKAQQEDGYLSTKQIIGERSANGISRMGDVNDFEVYNFGHMFTAACLHKRVTGKDNFLNIAVRTADYLKNLYEEAARTGEVQTAVCPSHYMGLVEMYRTTNDRKYLELARMAIELRDSVKDGTDDNQDRLPLKKHEKIVGHAVRANYLYAGVADLLSEEWDEEYDAVLDKMWDSLNAHKIYITGGCGALYNGVSPYGNFFVDQKIHQAYGYEYQLPNITAYNETCASIGLVMWALRMFNIKREAKYFDMIERAMLNVNMAAVSLDGKRYFYENMLRRAKKLEYEMIWPLTRSEYILSYCCPPNLSRLLSQASEYAYSVSEDAVWLGMYGASEAQIELKNGAKFTLKQSTGYPYDGRIVLEITDVEKDVPSGFCVRIPGWAEKGRIVLPDGSEKQILGEDACTYYRVDAEKLEGTRIEIIFDMPARYTAANPMVEEDSCQVAVERGPLVYCMETPDVDVETMDDLLFASNAVFEPEPFEIQGRSMTALKGKALCQNREGYDRNALYQKFRFSGVREVDVRLIPYFAWDNRGMGEMRIWMPVMYVE</sequence>
<evidence type="ECO:0000313" key="4">
    <source>
        <dbReference type="EMBL" id="PWJ75511.1"/>
    </source>
</evidence>
<dbReference type="InterPro" id="IPR049046">
    <property type="entry name" value="Beta-AFase-like_GH127_middle"/>
</dbReference>
<evidence type="ECO:0000259" key="2">
    <source>
        <dbReference type="Pfam" id="PF20736"/>
    </source>
</evidence>
<proteinExistence type="predicted"/>
<evidence type="ECO:0000259" key="3">
    <source>
        <dbReference type="Pfam" id="PF20737"/>
    </source>
</evidence>
<keyword evidence="5" id="KW-1185">Reference proteome</keyword>
<dbReference type="PANTHER" id="PTHR43465">
    <property type="entry name" value="DUF1680 DOMAIN PROTEIN (AFU_ORTHOLOGUE AFUA_1G08910)"/>
    <property type="match status" value="1"/>
</dbReference>
<gene>
    <name evidence="4" type="ORF">C7383_10681</name>
</gene>
<dbReference type="Pfam" id="PF07944">
    <property type="entry name" value="Beta-AFase-like_GH127_cat"/>
    <property type="match status" value="1"/>
</dbReference>
<dbReference type="Pfam" id="PF20736">
    <property type="entry name" value="Glyco_hydro127M"/>
    <property type="match status" value="1"/>
</dbReference>
<protein>
    <recommendedName>
        <fullName evidence="6">Glycoside hydrolase family 127 protein</fullName>
    </recommendedName>
</protein>
<dbReference type="PANTHER" id="PTHR43465:SF1">
    <property type="entry name" value="NON-REDUCING END BETA-L-ARABINOFURANOSIDASE"/>
    <property type="match status" value="1"/>
</dbReference>
<evidence type="ECO:0000313" key="5">
    <source>
        <dbReference type="Proteomes" id="UP000245412"/>
    </source>
</evidence>
<name>A0AB73T3G0_9FIRM</name>
<dbReference type="GO" id="GO:0005975">
    <property type="term" value="P:carbohydrate metabolic process"/>
    <property type="evidence" value="ECO:0007669"/>
    <property type="project" value="InterPro"/>
</dbReference>
<feature type="domain" description="Non-reducing end beta-L-arabinofuranosidase-like GH127 C-terminal" evidence="3">
    <location>
        <begin position="535"/>
        <end position="649"/>
    </location>
</feature>
<accession>A0AB73T3G0</accession>
<dbReference type="SUPFAM" id="SSF48208">
    <property type="entry name" value="Six-hairpin glycosidases"/>
    <property type="match status" value="1"/>
</dbReference>
<dbReference type="Gene3D" id="1.50.10.20">
    <property type="match status" value="1"/>
</dbReference>
<reference evidence="4 5" key="1">
    <citation type="submission" date="2018-05" db="EMBL/GenBank/DDBJ databases">
        <authorList>
            <person name="Goeker M."/>
            <person name="Huntemann M."/>
            <person name="Clum A."/>
            <person name="Pillay M."/>
            <person name="Palaniappan K."/>
            <person name="Varghese N."/>
            <person name="Mikhailova N."/>
            <person name="Stamatis D."/>
            <person name="Reddy T."/>
            <person name="Daum C."/>
            <person name="Shapiro N."/>
            <person name="Ivanova N."/>
            <person name="Kyrpides N."/>
            <person name="Woyke T."/>
        </authorList>
    </citation>
    <scope>NUCLEOTIDE SEQUENCE [LARGE SCALE GENOMIC DNA]</scope>
    <source>
        <strain evidence="4 5">DSM 26524</strain>
    </source>
</reference>
<dbReference type="InterPro" id="IPR049049">
    <property type="entry name" value="Beta-AFase-like_GH127_C"/>
</dbReference>
<organism evidence="4 5">
    <name type="scientific">Murimonas intestini</name>
    <dbReference type="NCBI Taxonomy" id="1337051"/>
    <lineage>
        <taxon>Bacteria</taxon>
        <taxon>Bacillati</taxon>
        <taxon>Bacillota</taxon>
        <taxon>Clostridia</taxon>
        <taxon>Lachnospirales</taxon>
        <taxon>Lachnospiraceae</taxon>
        <taxon>Murimonas</taxon>
    </lineage>
</organism>
<dbReference type="Proteomes" id="UP000245412">
    <property type="component" value="Unassembled WGS sequence"/>
</dbReference>
<evidence type="ECO:0008006" key="6">
    <source>
        <dbReference type="Google" id="ProtNLM"/>
    </source>
</evidence>
<dbReference type="RefSeq" id="WP_109626455.1">
    <property type="nucleotide sequence ID" value="NZ_CABJAT010000006.1"/>
</dbReference>
<feature type="domain" description="Non-reducing end beta-L-arabinofuranosidase-like GH127 catalytic" evidence="1">
    <location>
        <begin position="20"/>
        <end position="422"/>
    </location>
</feature>
<dbReference type="EMBL" id="QGGY01000006">
    <property type="protein sequence ID" value="PWJ75511.1"/>
    <property type="molecule type" value="Genomic_DNA"/>
</dbReference>
<comment type="caution">
    <text evidence="4">The sequence shown here is derived from an EMBL/GenBank/DDBJ whole genome shotgun (WGS) entry which is preliminary data.</text>
</comment>
<dbReference type="InterPro" id="IPR012878">
    <property type="entry name" value="Beta-AFase-like_GH127_cat"/>
</dbReference>
<dbReference type="InterPro" id="IPR008928">
    <property type="entry name" value="6-hairpin_glycosidase_sf"/>
</dbReference>
<dbReference type="Pfam" id="PF20737">
    <property type="entry name" value="Glyco_hydro127C"/>
    <property type="match status" value="1"/>
</dbReference>
<dbReference type="AlphaFoldDB" id="A0AB73T3G0"/>
<evidence type="ECO:0000259" key="1">
    <source>
        <dbReference type="Pfam" id="PF07944"/>
    </source>
</evidence>
<dbReference type="InterPro" id="IPR049174">
    <property type="entry name" value="Beta-AFase-like"/>
</dbReference>
<feature type="domain" description="Non-reducing end beta-L-arabinofuranosidase-like GH127 middle" evidence="2">
    <location>
        <begin position="433"/>
        <end position="532"/>
    </location>
</feature>